<dbReference type="EMBL" id="UOEU01000787">
    <property type="protein sequence ID" value="VAW40279.1"/>
    <property type="molecule type" value="Genomic_DNA"/>
</dbReference>
<feature type="compositionally biased region" description="Low complexity" evidence="1">
    <location>
        <begin position="66"/>
        <end position="82"/>
    </location>
</feature>
<evidence type="ECO:0000313" key="3">
    <source>
        <dbReference type="EMBL" id="VAW40279.1"/>
    </source>
</evidence>
<protein>
    <recommendedName>
        <fullName evidence="2">DUF7282 domain-containing protein</fullName>
    </recommendedName>
</protein>
<proteinExistence type="predicted"/>
<reference evidence="3" key="1">
    <citation type="submission" date="2018-06" db="EMBL/GenBank/DDBJ databases">
        <authorList>
            <person name="Zhirakovskaya E."/>
        </authorList>
    </citation>
    <scope>NUCLEOTIDE SEQUENCE</scope>
</reference>
<organism evidence="3">
    <name type="scientific">hydrothermal vent metagenome</name>
    <dbReference type="NCBI Taxonomy" id="652676"/>
    <lineage>
        <taxon>unclassified sequences</taxon>
        <taxon>metagenomes</taxon>
        <taxon>ecological metagenomes</taxon>
    </lineage>
</organism>
<gene>
    <name evidence="3" type="ORF">MNBD_CHLOROFLEXI01-4837</name>
</gene>
<dbReference type="Pfam" id="PF23951">
    <property type="entry name" value="DUF7282"/>
    <property type="match status" value="3"/>
</dbReference>
<dbReference type="InterPro" id="IPR055706">
    <property type="entry name" value="Slg1/2_DUF7282"/>
</dbReference>
<feature type="domain" description="DUF7282" evidence="2">
    <location>
        <begin position="90"/>
        <end position="185"/>
    </location>
</feature>
<feature type="domain" description="DUF7282" evidence="2">
    <location>
        <begin position="436"/>
        <end position="520"/>
    </location>
</feature>
<name>A0A3B0VTU8_9ZZZZ</name>
<evidence type="ECO:0000259" key="2">
    <source>
        <dbReference type="Pfam" id="PF23951"/>
    </source>
</evidence>
<evidence type="ECO:0000256" key="1">
    <source>
        <dbReference type="SAM" id="MobiDB-lite"/>
    </source>
</evidence>
<dbReference type="AlphaFoldDB" id="A0A3B0VTU8"/>
<feature type="region of interest" description="Disordered" evidence="1">
    <location>
        <begin position="65"/>
        <end position="86"/>
    </location>
</feature>
<accession>A0A3B0VTU8</accession>
<sequence>MLTILPILFKKRSVIRQLIGKFMRKILNSKGLLLFLILTVAACSKNEIATPTAVLPLETETAVSNPTAIPSSTPVPTATSTPIPTPAVPMIDVADQPLTDDGELQIGSVIAPEDGWLVLYAMADGELGDVLAFTAVSTGLNPNITVTIDPQQATPTLAALLHQDLGERGEFEFPDGPDEPLEWESARIATTFALDFQLSEPLIEVSAQAIGEDGLLQIDSILLPEDGWLAIHAEEDGRLTEPLGVVPLTAGLHENVLVAIPWREGTPTLVAILYVDNGRSLHFDYQAEDVPMQVNGESLTVAFAASYPPDIFVLDQPLVDGTFEVERVISNGPGWLVAYFDDDGEPGLIIGSAPLADGLNEQIKVEVLQTAVTPILHLRLHEDNVPGDDFDFPRVDQPVFYEERLPNTVTFSTTQGNYLIVEDQLLSDSGSASAVLSINLVVVDVPVWVAIEADDNGKRGDILGFTAVSPGINRNIAISIDPALATETVYVTLYLNADEPNEFDPTNADVPLQRNRSPITVPFFLLEEQ</sequence>
<feature type="domain" description="DUF7282" evidence="2">
    <location>
        <begin position="203"/>
        <end position="301"/>
    </location>
</feature>